<evidence type="ECO:0000313" key="2">
    <source>
        <dbReference type="Proteomes" id="UP000315010"/>
    </source>
</evidence>
<protein>
    <submittedName>
        <fullName evidence="1">Uncharacterized protein</fullName>
    </submittedName>
</protein>
<accession>A0A5C5Z1D8</accession>
<evidence type="ECO:0000313" key="1">
    <source>
        <dbReference type="EMBL" id="TWT80717.1"/>
    </source>
</evidence>
<dbReference type="EMBL" id="SJPJ01000001">
    <property type="protein sequence ID" value="TWT80717.1"/>
    <property type="molecule type" value="Genomic_DNA"/>
</dbReference>
<organism evidence="1 2">
    <name type="scientific">Novipirellula herctigrandis</name>
    <dbReference type="NCBI Taxonomy" id="2527986"/>
    <lineage>
        <taxon>Bacteria</taxon>
        <taxon>Pseudomonadati</taxon>
        <taxon>Planctomycetota</taxon>
        <taxon>Planctomycetia</taxon>
        <taxon>Pirellulales</taxon>
        <taxon>Pirellulaceae</taxon>
        <taxon>Novipirellula</taxon>
    </lineage>
</organism>
<gene>
    <name evidence="1" type="ORF">CA13_21630</name>
</gene>
<reference evidence="1 2" key="1">
    <citation type="submission" date="2019-02" db="EMBL/GenBank/DDBJ databases">
        <title>Deep-cultivation of Planctomycetes and their phenomic and genomic characterization uncovers novel biology.</title>
        <authorList>
            <person name="Wiegand S."/>
            <person name="Jogler M."/>
            <person name="Boedeker C."/>
            <person name="Pinto D."/>
            <person name="Vollmers J."/>
            <person name="Rivas-Marin E."/>
            <person name="Kohn T."/>
            <person name="Peeters S.H."/>
            <person name="Heuer A."/>
            <person name="Rast P."/>
            <person name="Oberbeckmann S."/>
            <person name="Bunk B."/>
            <person name="Jeske O."/>
            <person name="Meyerdierks A."/>
            <person name="Storesund J.E."/>
            <person name="Kallscheuer N."/>
            <person name="Luecker S."/>
            <person name="Lage O.M."/>
            <person name="Pohl T."/>
            <person name="Merkel B.J."/>
            <person name="Hornburger P."/>
            <person name="Mueller R.-W."/>
            <person name="Bruemmer F."/>
            <person name="Labrenz M."/>
            <person name="Spormann A.M."/>
            <person name="Op Den Camp H."/>
            <person name="Overmann J."/>
            <person name="Amann R."/>
            <person name="Jetten M.S.M."/>
            <person name="Mascher T."/>
            <person name="Medema M.H."/>
            <person name="Devos D.P."/>
            <person name="Kaster A.-K."/>
            <person name="Ovreas L."/>
            <person name="Rohde M."/>
            <person name="Galperin M.Y."/>
            <person name="Jogler C."/>
        </authorList>
    </citation>
    <scope>NUCLEOTIDE SEQUENCE [LARGE SCALE GENOMIC DNA]</scope>
    <source>
        <strain evidence="1 2">CA13</strain>
    </source>
</reference>
<dbReference type="AlphaFoldDB" id="A0A5C5Z1D8"/>
<name>A0A5C5Z1D8_9BACT</name>
<sequence>MVLFEYLGGCVVNRDFGGILSKVLQPFGGSGVMGQSLLSLCEVTISYLDQ</sequence>
<keyword evidence="2" id="KW-1185">Reference proteome</keyword>
<comment type="caution">
    <text evidence="1">The sequence shown here is derived from an EMBL/GenBank/DDBJ whole genome shotgun (WGS) entry which is preliminary data.</text>
</comment>
<proteinExistence type="predicted"/>
<dbReference type="Proteomes" id="UP000315010">
    <property type="component" value="Unassembled WGS sequence"/>
</dbReference>